<evidence type="ECO:0000256" key="7">
    <source>
        <dbReference type="SAM" id="Phobius"/>
    </source>
</evidence>
<dbReference type="Pfam" id="PF08016">
    <property type="entry name" value="PKD_channel"/>
    <property type="match status" value="1"/>
</dbReference>
<dbReference type="Gene3D" id="1.10.287.70">
    <property type="match status" value="1"/>
</dbReference>
<evidence type="ECO:0000313" key="10">
    <source>
        <dbReference type="Proteomes" id="UP000601435"/>
    </source>
</evidence>
<feature type="region of interest" description="Disordered" evidence="6">
    <location>
        <begin position="1603"/>
        <end position="1622"/>
    </location>
</feature>
<feature type="non-terminal residue" evidence="9">
    <location>
        <position position="1"/>
    </location>
</feature>
<feature type="transmembrane region" description="Helical" evidence="7">
    <location>
        <begin position="685"/>
        <end position="710"/>
    </location>
</feature>
<dbReference type="OrthoDB" id="444119at2759"/>
<feature type="region of interest" description="Disordered" evidence="6">
    <location>
        <begin position="1692"/>
        <end position="1712"/>
    </location>
</feature>
<accession>A0A812NQN6</accession>
<feature type="coiled-coil region" evidence="5">
    <location>
        <begin position="25"/>
        <end position="59"/>
    </location>
</feature>
<protein>
    <submittedName>
        <fullName evidence="9">PKD2 protein</fullName>
    </submittedName>
</protein>
<reference evidence="9" key="1">
    <citation type="submission" date="2021-02" db="EMBL/GenBank/DDBJ databases">
        <authorList>
            <person name="Dougan E. K."/>
            <person name="Rhodes N."/>
            <person name="Thang M."/>
            <person name="Chan C."/>
        </authorList>
    </citation>
    <scope>NUCLEOTIDE SEQUENCE</scope>
</reference>
<dbReference type="InterPro" id="IPR013122">
    <property type="entry name" value="PKD1_2_channel"/>
</dbReference>
<feature type="transmembrane region" description="Helical" evidence="7">
    <location>
        <begin position="632"/>
        <end position="649"/>
    </location>
</feature>
<proteinExistence type="predicted"/>
<feature type="compositionally biased region" description="Acidic residues" evidence="6">
    <location>
        <begin position="1522"/>
        <end position="1544"/>
    </location>
</feature>
<name>A0A812NQN6_9DINO</name>
<evidence type="ECO:0000256" key="5">
    <source>
        <dbReference type="SAM" id="Coils"/>
    </source>
</evidence>
<dbReference type="Proteomes" id="UP000601435">
    <property type="component" value="Unassembled WGS sequence"/>
</dbReference>
<evidence type="ECO:0000259" key="8">
    <source>
        <dbReference type="Pfam" id="PF08016"/>
    </source>
</evidence>
<dbReference type="EMBL" id="CAJNJA010013487">
    <property type="protein sequence ID" value="CAE7322275.1"/>
    <property type="molecule type" value="Genomic_DNA"/>
</dbReference>
<feature type="transmembrane region" description="Helical" evidence="7">
    <location>
        <begin position="440"/>
        <end position="461"/>
    </location>
</feature>
<evidence type="ECO:0000256" key="2">
    <source>
        <dbReference type="ARBA" id="ARBA00022692"/>
    </source>
</evidence>
<feature type="transmembrane region" description="Helical" evidence="7">
    <location>
        <begin position="473"/>
        <end position="497"/>
    </location>
</feature>
<dbReference type="PANTHER" id="PTHR10877:SF183">
    <property type="entry name" value="AT14535P-RELATED"/>
    <property type="match status" value="1"/>
</dbReference>
<feature type="domain" description="Polycystin cation channel PKD1/PKD2" evidence="8">
    <location>
        <begin position="597"/>
        <end position="714"/>
    </location>
</feature>
<comment type="subcellular location">
    <subcellularLocation>
        <location evidence="1">Membrane</location>
        <topology evidence="1">Multi-pass membrane protein</topology>
    </subcellularLocation>
</comment>
<evidence type="ECO:0000313" key="9">
    <source>
        <dbReference type="EMBL" id="CAE7322275.1"/>
    </source>
</evidence>
<evidence type="ECO:0000256" key="3">
    <source>
        <dbReference type="ARBA" id="ARBA00022989"/>
    </source>
</evidence>
<evidence type="ECO:0000256" key="6">
    <source>
        <dbReference type="SAM" id="MobiDB-lite"/>
    </source>
</evidence>
<feature type="region of interest" description="Disordered" evidence="6">
    <location>
        <begin position="1419"/>
        <end position="1485"/>
    </location>
</feature>
<feature type="compositionally biased region" description="Low complexity" evidence="6">
    <location>
        <begin position="1444"/>
        <end position="1455"/>
    </location>
</feature>
<dbReference type="InterPro" id="IPR051223">
    <property type="entry name" value="Polycystin"/>
</dbReference>
<keyword evidence="10" id="KW-1185">Reference proteome</keyword>
<comment type="caution">
    <text evidence="9">The sequence shown here is derived from an EMBL/GenBank/DDBJ whole genome shotgun (WGS) entry which is preliminary data.</text>
</comment>
<organism evidence="9 10">
    <name type="scientific">Symbiodinium necroappetens</name>
    <dbReference type="NCBI Taxonomy" id="1628268"/>
    <lineage>
        <taxon>Eukaryota</taxon>
        <taxon>Sar</taxon>
        <taxon>Alveolata</taxon>
        <taxon>Dinophyceae</taxon>
        <taxon>Suessiales</taxon>
        <taxon>Symbiodiniaceae</taxon>
        <taxon>Symbiodinium</taxon>
    </lineage>
</organism>
<keyword evidence="4 7" id="KW-0472">Membrane</keyword>
<evidence type="ECO:0000256" key="4">
    <source>
        <dbReference type="ARBA" id="ARBA00023136"/>
    </source>
</evidence>
<feature type="compositionally biased region" description="Polar residues" evidence="6">
    <location>
        <begin position="1456"/>
        <end position="1465"/>
    </location>
</feature>
<feature type="non-terminal residue" evidence="9">
    <location>
        <position position="1740"/>
    </location>
</feature>
<keyword evidence="3 7" id="KW-1133">Transmembrane helix</keyword>
<dbReference type="PANTHER" id="PTHR10877">
    <property type="entry name" value="POLYCYSTIN FAMILY MEMBER"/>
    <property type="match status" value="1"/>
</dbReference>
<keyword evidence="2 7" id="KW-0812">Transmembrane</keyword>
<keyword evidence="5" id="KW-0175">Coiled coil</keyword>
<sequence>HGAKRWAQRISGSKDVAQCGIYRQAHNEKVTIDELSQEAQSLLEELQKSEGEKDDLDLEWRLNEKLVEVVDALAAADESGPGRLAPAEGLFALRDLLKKTERGSIDEERCTAFELEKADVPGQMLRYLKMQPAHDTLSVRHRFRFQCSPWQLHEVFDQASLKVEDVLCHGVPEQIVMNDLRGQIAEQDALKSLPSAFLLVLLYTCTLLSTSSISDVWALQHAVSFDILENANFGFSGNHGHESLHDVNTFTDFSSWLELGFRPLFLSKTKEPRENSSEIPETMKPEEFDMYLLHMRKVGPVKLAQMVLAPGPCRAPGLAEAYGLSCGVHNNEYFMEATADELLQNSFVEEPSRTVWLANLGPDGHFLARQPADFCASRWLSRDTLRARLTFAVYSPVLDILLLTNIEFMFPRTGHVWKDITHRALPLSLFETWSSWTFEVMFYSLITVLLFTELWEIFCLVRRMRKNRLDWRGFLGLYLNVWNCVDWCCIVLAYLLLGSQLKKASLTIELREGLEEYPQTVRSCYQDSQPELCADRHGEELLKQIESVGILAHNCALEESNKQSQPYKACIHGIRAVAAADSDAIALGQLHLLARQPRLAILTRTLSAAAVDLFHFGLGVLESSVGSADAQVFLSVFAAFAVMGTAFFGEDELQFSTLDRAASVLFFALMGEVRWTSIDSLGRPVALLFFAAFQFVGLLLMLNMLIAIMMDIYACTKSCATRSEPLWTSVMEVATRNWEAFMRREVPLQKLLKMCEKQRGLDMYESEEIIQVQDLMQWLPGLTSEQAERIFFHALWNYRRQKDEPVGMEEVLQAVADTLADVVALSELLPRADQVENVREGCESRAQSDGHESFVEMHSPSVLAHTERHFDSPRPLPTLHLSRKKGSVGELSILAHRFMIDSCDHGLVPEARRSYAQILRRLQLDGSSCLMLTGATGHASESHKEDRWKLFYEAFGDFSKQSKKGLTRFLKALHAVIETGEALPVWRHKKDRGLKALTEPISLKLRNMASGIACPVLDIHLPKQAPALSVSVEPLVQLTDLANFLTKVTPCIDEAYLKFCHRLIGHRIWDHHTDKAYEVVAFEIFSLGLPIPVHTVRAEDEDANQCWLLANRSYAVLSLSEDVSDLALKVALNQLQAMTRAEEYVATLDRLEHILAGTEATKISEVKPEDRSDADVASEEAKTKVVMLASGNSIQVLELIRAEKTRCAFAADTTDGDTTCEQAVDPAMRVHTVMIAVSDEIPFELFWPMVKDDIVGAVRELCPRGMPGMEEAVQAGVANNGMGPIAQKLTQQEAETLATRVGHVVQTAVVVDQEALQEAQKEKAKSQQNEPLSGLTSRIQFTPNGDKTWIPGTVVGQLGERVSLVDDKGVLYDKLPRARIRLPPGKRDSTGSANGAPIQAVLSQADLVRIREHLRRRQEEWAERHAQNVSANAGANGTGGRTGTAGEEAGVAGSEQRTPTSSRPTSAPAVAALMHRSRASSAPSIDGAVRRGMSILSREGSLSEVDGNSGALDVVQFMEDEGMGDDDFDEEGGPVDDDEDEDLPPLEAHEADGGLAAGRLGASRGSDGENREFGIGEAGSMEEELRMLEQLRAMEQIISEVLDPSDSSRLRRPGGDSAGDDFFSAPMASLRIRMGGSDLRVPVETCQIRRGGGGKGGSEPLRGEFPSFVRSADSANATSTLDHPVVERLGASDLIAAQGGDDPADGERGVQPPQFSARFCLCSREEPGKDSSNVVESATG</sequence>
<feature type="compositionally biased region" description="Low complexity" evidence="6">
    <location>
        <begin position="1553"/>
        <end position="1565"/>
    </location>
</feature>
<evidence type="ECO:0000256" key="1">
    <source>
        <dbReference type="ARBA" id="ARBA00004141"/>
    </source>
</evidence>
<gene>
    <name evidence="9" type="primary">PKD2</name>
    <name evidence="9" type="ORF">SNEC2469_LOCUS8097</name>
</gene>
<feature type="region of interest" description="Disordered" evidence="6">
    <location>
        <begin position="1522"/>
        <end position="1574"/>
    </location>
</feature>
<dbReference type="GO" id="GO:0016020">
    <property type="term" value="C:membrane"/>
    <property type="evidence" value="ECO:0007669"/>
    <property type="project" value="UniProtKB-SubCell"/>
</dbReference>